<feature type="compositionally biased region" description="Pro residues" evidence="1">
    <location>
        <begin position="122"/>
        <end position="131"/>
    </location>
</feature>
<evidence type="ECO:0000256" key="1">
    <source>
        <dbReference type="SAM" id="MobiDB-lite"/>
    </source>
</evidence>
<keyword evidence="2" id="KW-0812">Transmembrane</keyword>
<comment type="caution">
    <text evidence="3">The sequence shown here is derived from an EMBL/GenBank/DDBJ whole genome shotgun (WGS) entry which is preliminary data.</text>
</comment>
<feature type="transmembrane region" description="Helical" evidence="2">
    <location>
        <begin position="282"/>
        <end position="302"/>
    </location>
</feature>
<reference evidence="4" key="1">
    <citation type="journal article" date="2019" name="Int. J. Syst. Evol. Microbiol.">
        <title>The Global Catalogue of Microorganisms (GCM) 10K type strain sequencing project: providing services to taxonomists for standard genome sequencing and annotation.</title>
        <authorList>
            <consortium name="The Broad Institute Genomics Platform"/>
            <consortium name="The Broad Institute Genome Sequencing Center for Infectious Disease"/>
            <person name="Wu L."/>
            <person name="Ma J."/>
        </authorList>
    </citation>
    <scope>NUCLEOTIDE SEQUENCE [LARGE SCALE GENOMIC DNA]</scope>
    <source>
        <strain evidence="4">JCM 18298</strain>
    </source>
</reference>
<proteinExistence type="predicted"/>
<keyword evidence="2" id="KW-0472">Membrane</keyword>
<feature type="compositionally biased region" description="Low complexity" evidence="1">
    <location>
        <begin position="197"/>
        <end position="220"/>
    </location>
</feature>
<feature type="compositionally biased region" description="Pro residues" evidence="1">
    <location>
        <begin position="221"/>
        <end position="234"/>
    </location>
</feature>
<feature type="compositionally biased region" description="Basic and acidic residues" evidence="1">
    <location>
        <begin position="82"/>
        <end position="92"/>
    </location>
</feature>
<accession>A0ABP9JUK9</accession>
<gene>
    <name evidence="3" type="ORF">GCM10023318_04450</name>
</gene>
<evidence type="ECO:0000313" key="4">
    <source>
        <dbReference type="Proteomes" id="UP001500603"/>
    </source>
</evidence>
<protein>
    <recommendedName>
        <fullName evidence="5">DUF4190 domain-containing protein</fullName>
    </recommendedName>
</protein>
<feature type="transmembrane region" description="Helical" evidence="2">
    <location>
        <begin position="244"/>
        <end position="270"/>
    </location>
</feature>
<evidence type="ECO:0000256" key="2">
    <source>
        <dbReference type="SAM" id="Phobius"/>
    </source>
</evidence>
<keyword evidence="2" id="KW-1133">Transmembrane helix</keyword>
<dbReference type="EMBL" id="BAABJM010000001">
    <property type="protein sequence ID" value="GAA5043228.1"/>
    <property type="molecule type" value="Genomic_DNA"/>
</dbReference>
<feature type="region of interest" description="Disordered" evidence="1">
    <location>
        <begin position="20"/>
        <end position="235"/>
    </location>
</feature>
<sequence length="307" mass="32311">MLVRATIELPGVTRQRWTVLARGTGVTDPEPSHTRETVDNGNRQVDDGQESAMSTPRDPRSDDTGPDAPKSDNAAPSEPTGADEKRTPRESDATTNTPGQTDAGADGTPPVTPSAPTDTTTPTPPSGQPTPPREREPRPTGQPVGEWWQQAEISEGIPPYPNASQPQRPGPFGDPRWDTTQNDPGNQTPGTPPPQQSYPHYPHSGYPPAGAAQGQGFPPTGGQPPYEPFGPTPTPKQSGKVYSILGFVCAVIAILFCPILFGPAGIILGVVGHNNGEPLGKWAAIAAGVGMVLGFVLEFLVFRGDLN</sequence>
<dbReference type="Proteomes" id="UP001500603">
    <property type="component" value="Unassembled WGS sequence"/>
</dbReference>
<evidence type="ECO:0000313" key="3">
    <source>
        <dbReference type="EMBL" id="GAA5043228.1"/>
    </source>
</evidence>
<name>A0ABP9JUK9_9NOCA</name>
<organism evidence="3 4">
    <name type="scientific">Nocardia callitridis</name>
    <dbReference type="NCBI Taxonomy" id="648753"/>
    <lineage>
        <taxon>Bacteria</taxon>
        <taxon>Bacillati</taxon>
        <taxon>Actinomycetota</taxon>
        <taxon>Actinomycetes</taxon>
        <taxon>Mycobacteriales</taxon>
        <taxon>Nocardiaceae</taxon>
        <taxon>Nocardia</taxon>
    </lineage>
</organism>
<evidence type="ECO:0008006" key="5">
    <source>
        <dbReference type="Google" id="ProtNLM"/>
    </source>
</evidence>
<keyword evidence="4" id="KW-1185">Reference proteome</keyword>